<dbReference type="PROSITE" id="PS00122">
    <property type="entry name" value="CARBOXYLESTERASE_B_1"/>
    <property type="match status" value="1"/>
</dbReference>
<evidence type="ECO:0000256" key="2">
    <source>
        <dbReference type="ARBA" id="ARBA00022801"/>
    </source>
</evidence>
<dbReference type="EC" id="3.1.1.-" evidence="3"/>
<evidence type="ECO:0000313" key="6">
    <source>
        <dbReference type="Proteomes" id="UP001186944"/>
    </source>
</evidence>
<comment type="similarity">
    <text evidence="1 3">Belongs to the type-B carboxylesterase/lipase family.</text>
</comment>
<protein>
    <recommendedName>
        <fullName evidence="3">Carboxylic ester hydrolase</fullName>
        <ecNumber evidence="3">3.1.1.-</ecNumber>
    </recommendedName>
</protein>
<dbReference type="AlphaFoldDB" id="A0AA89C1S3"/>
<gene>
    <name evidence="5" type="ORF">FSP39_021165</name>
</gene>
<evidence type="ECO:0000256" key="3">
    <source>
        <dbReference type="RuleBase" id="RU361235"/>
    </source>
</evidence>
<organism evidence="5 6">
    <name type="scientific">Pinctada imbricata</name>
    <name type="common">Atlantic pearl-oyster</name>
    <name type="synonym">Pinctada martensii</name>
    <dbReference type="NCBI Taxonomy" id="66713"/>
    <lineage>
        <taxon>Eukaryota</taxon>
        <taxon>Metazoa</taxon>
        <taxon>Spiralia</taxon>
        <taxon>Lophotrochozoa</taxon>
        <taxon>Mollusca</taxon>
        <taxon>Bivalvia</taxon>
        <taxon>Autobranchia</taxon>
        <taxon>Pteriomorphia</taxon>
        <taxon>Pterioida</taxon>
        <taxon>Pterioidea</taxon>
        <taxon>Pteriidae</taxon>
        <taxon>Pinctada</taxon>
    </lineage>
</organism>
<keyword evidence="6" id="KW-1185">Reference proteome</keyword>
<name>A0AA89C1S3_PINIB</name>
<dbReference type="PANTHER" id="PTHR11559">
    <property type="entry name" value="CARBOXYLESTERASE"/>
    <property type="match status" value="1"/>
</dbReference>
<sequence length="505" mass="55813">MKVPQISLVIFICTSIKSTKGITLSTNLGKLIGNDILVPGVGTVYTFLNIPYAKPPVGDLRLRKPQPYGTWQSTLNATSYGPSCMQPQYGITDVAANREMSEDCLHLNIFVPNTVNTTANKSVMIWIHGGAYTIGQSNAFDGTSLSLNGDVILVTINYRLGFFGFFGTGKPDSPGNYGLWDQHLAIKWVHDNIASFGGDPQSVTIFGESAGGGSVSFQSFFPGNRGLFQKVVSQSGVALSDFLRLQQSTLDRNVDAYFNYLNCSSADIVDSMSCLRNESAFDIQNTVDTALAPYGGFSPLIDGDFVRGHAEKILESTESEEYQFFTSIDYMVGSLNGDGAVVIPGFIPPSVQKSFNFSVQDGFSSSVLTMYLSGFFASYHQNKSSVKERIDDLYKTNVSDAQQGNLIVDFLTDFGFTFPALMSADFHYLRSISRNKSKTFVYHMTRISSIQSIVYPGWTYPWLQRLTHGMDVLFLFNTSVFAGNQEDLDLARQMLTYWTNFAKKR</sequence>
<evidence type="ECO:0000313" key="5">
    <source>
        <dbReference type="EMBL" id="KAK3105262.1"/>
    </source>
</evidence>
<dbReference type="GO" id="GO:0016787">
    <property type="term" value="F:hydrolase activity"/>
    <property type="evidence" value="ECO:0007669"/>
    <property type="project" value="UniProtKB-KW"/>
</dbReference>
<dbReference type="Pfam" id="PF00135">
    <property type="entry name" value="COesterase"/>
    <property type="match status" value="1"/>
</dbReference>
<dbReference type="SUPFAM" id="SSF53474">
    <property type="entry name" value="alpha/beta-Hydrolases"/>
    <property type="match status" value="1"/>
</dbReference>
<evidence type="ECO:0000259" key="4">
    <source>
        <dbReference type="Pfam" id="PF00135"/>
    </source>
</evidence>
<dbReference type="InterPro" id="IPR029058">
    <property type="entry name" value="AB_hydrolase_fold"/>
</dbReference>
<evidence type="ECO:0000256" key="1">
    <source>
        <dbReference type="ARBA" id="ARBA00005964"/>
    </source>
</evidence>
<accession>A0AA89C1S3</accession>
<proteinExistence type="inferred from homology"/>
<comment type="caution">
    <text evidence="5">The sequence shown here is derived from an EMBL/GenBank/DDBJ whole genome shotgun (WGS) entry which is preliminary data.</text>
</comment>
<dbReference type="InterPro" id="IPR002018">
    <property type="entry name" value="CarbesteraseB"/>
</dbReference>
<dbReference type="InterPro" id="IPR050309">
    <property type="entry name" value="Type-B_Carboxylest/Lipase"/>
</dbReference>
<feature type="domain" description="Carboxylesterase type B" evidence="4">
    <location>
        <begin position="24"/>
        <end position="504"/>
    </location>
</feature>
<dbReference type="InterPro" id="IPR019826">
    <property type="entry name" value="Carboxylesterase_B_AS"/>
</dbReference>
<dbReference type="Gene3D" id="3.40.50.1820">
    <property type="entry name" value="alpha/beta hydrolase"/>
    <property type="match status" value="1"/>
</dbReference>
<dbReference type="EMBL" id="VSWD01000004">
    <property type="protein sequence ID" value="KAK3105262.1"/>
    <property type="molecule type" value="Genomic_DNA"/>
</dbReference>
<keyword evidence="2 3" id="KW-0378">Hydrolase</keyword>
<reference evidence="5" key="1">
    <citation type="submission" date="2019-08" db="EMBL/GenBank/DDBJ databases">
        <title>The improved chromosome-level genome for the pearl oyster Pinctada fucata martensii using PacBio sequencing and Hi-C.</title>
        <authorList>
            <person name="Zheng Z."/>
        </authorList>
    </citation>
    <scope>NUCLEOTIDE SEQUENCE</scope>
    <source>
        <strain evidence="5">ZZ-2019</strain>
        <tissue evidence="5">Adductor muscle</tissue>
    </source>
</reference>
<dbReference type="Proteomes" id="UP001186944">
    <property type="component" value="Unassembled WGS sequence"/>
</dbReference>